<evidence type="ECO:0000313" key="3">
    <source>
        <dbReference type="EMBL" id="SDZ72833.1"/>
    </source>
</evidence>
<name>A0A1H3VDF2_9FLAO</name>
<dbReference type="Pfam" id="PF03781">
    <property type="entry name" value="FGE-sulfatase"/>
    <property type="match status" value="1"/>
</dbReference>
<keyword evidence="4" id="KW-1185">Reference proteome</keyword>
<feature type="domain" description="Sulfatase-modifying factor enzyme-like" evidence="2">
    <location>
        <begin position="58"/>
        <end position="374"/>
    </location>
</feature>
<dbReference type="InterPro" id="IPR019865">
    <property type="entry name" value="Glid_motil-assoc_lipo_GldJ"/>
</dbReference>
<feature type="compositionally biased region" description="Polar residues" evidence="1">
    <location>
        <begin position="25"/>
        <end position="34"/>
    </location>
</feature>
<keyword evidence="3" id="KW-0449">Lipoprotein</keyword>
<dbReference type="Proteomes" id="UP000198820">
    <property type="component" value="Unassembled WGS sequence"/>
</dbReference>
<dbReference type="SUPFAM" id="SSF56436">
    <property type="entry name" value="C-type lectin-like"/>
    <property type="match status" value="1"/>
</dbReference>
<reference evidence="3 4" key="1">
    <citation type="submission" date="2016-10" db="EMBL/GenBank/DDBJ databases">
        <authorList>
            <person name="de Groot N.N."/>
        </authorList>
    </citation>
    <scope>NUCLEOTIDE SEQUENCE [LARGE SCALE GENOMIC DNA]</scope>
    <source>
        <strain evidence="3 4">DSM 23581</strain>
    </source>
</reference>
<gene>
    <name evidence="3" type="ORF">SAMN05421540_10119</name>
</gene>
<feature type="compositionally biased region" description="Basic and acidic residues" evidence="1">
    <location>
        <begin position="221"/>
        <end position="252"/>
    </location>
</feature>
<feature type="region of interest" description="Disordered" evidence="1">
    <location>
        <begin position="25"/>
        <end position="52"/>
    </location>
</feature>
<organism evidence="3 4">
    <name type="scientific">Psychroflexus halocasei</name>
    <dbReference type="NCBI Taxonomy" id="908615"/>
    <lineage>
        <taxon>Bacteria</taxon>
        <taxon>Pseudomonadati</taxon>
        <taxon>Bacteroidota</taxon>
        <taxon>Flavobacteriia</taxon>
        <taxon>Flavobacteriales</taxon>
        <taxon>Flavobacteriaceae</taxon>
        <taxon>Psychroflexus</taxon>
    </lineage>
</organism>
<dbReference type="PANTHER" id="PTHR23150:SF19">
    <property type="entry name" value="FORMYLGLYCINE-GENERATING ENZYME"/>
    <property type="match status" value="1"/>
</dbReference>
<dbReference type="GO" id="GO:0120147">
    <property type="term" value="F:formylglycine-generating oxidase activity"/>
    <property type="evidence" value="ECO:0007669"/>
    <property type="project" value="TreeGrafter"/>
</dbReference>
<dbReference type="InterPro" id="IPR016187">
    <property type="entry name" value="CTDL_fold"/>
</dbReference>
<evidence type="ECO:0000256" key="1">
    <source>
        <dbReference type="SAM" id="MobiDB-lite"/>
    </source>
</evidence>
<proteinExistence type="predicted"/>
<dbReference type="InterPro" id="IPR005532">
    <property type="entry name" value="SUMF_dom"/>
</dbReference>
<evidence type="ECO:0000313" key="4">
    <source>
        <dbReference type="Proteomes" id="UP000198820"/>
    </source>
</evidence>
<dbReference type="Gene3D" id="3.90.1580.10">
    <property type="entry name" value="paralog of FGE (formylglycine-generating enzyme)"/>
    <property type="match status" value="2"/>
</dbReference>
<dbReference type="RefSeq" id="WP_093237659.1">
    <property type="nucleotide sequence ID" value="NZ_FNQF01000001.1"/>
</dbReference>
<dbReference type="NCBIfam" id="TIGR03524">
    <property type="entry name" value="GldJ"/>
    <property type="match status" value="1"/>
</dbReference>
<feature type="region of interest" description="Disordered" evidence="1">
    <location>
        <begin position="218"/>
        <end position="252"/>
    </location>
</feature>
<dbReference type="PANTHER" id="PTHR23150">
    <property type="entry name" value="SULFATASE MODIFYING FACTOR 1, 2"/>
    <property type="match status" value="1"/>
</dbReference>
<dbReference type="InterPro" id="IPR051043">
    <property type="entry name" value="Sulfatase_Mod_Factor_Kinase"/>
</dbReference>
<dbReference type="STRING" id="908615.SAMN05421540_10119"/>
<dbReference type="AlphaFoldDB" id="A0A1H3VDF2"/>
<sequence length="557" mass="64100">MKLKNLRKVGITMVAALAVASCNNSRDYSDSSRATGWDLTGRNGGPEFNTDYDEKEPAPGLVFIEGGTYTMGRVQDDVMHDWNNTPVQQHIQSFYMDETEVTNLMYLEYLNYLKQMFPPTDQKYSNIYKGALPDTLVWRNPLGFLENMVNDYLRHPAYQNYPVVGVNWIQATEFSRWRTDRVNEKIASDEGFTAEDAYMNTDATSNFTTETYLNAPSKVYGGDEEKLKGGRETQRKIDRQNRNNDPDNPEEKNIFVKKKDGVFYPEYRLPTESEWEYAALAQSSIREYNSYKGRKKYPWDGDYTRSGKRKSIGDQKANFKQAVGDYGGIQGWSDDNADITAEVKSYEPNDYGLYDMAGNVSEWVADVYRPRIDVSFNDFNYYRGNVYTRNVINEDGTVKVLGADDVKYDTLSDGRIVARGLPGEIEKEAIDEKETYLRTNFSRSDNKDFRDGDKLSSRYFGQGATGDDERMYNSPQHQVTAAQDSLNREYDKSNERTTLIDNSVRVYKGGSWRDRAYWLDPAQRRYFPQDMSTDFIGFRNAMSKTGSKTFKGRKARN</sequence>
<protein>
    <submittedName>
        <fullName evidence="3">Gliding motility-associated lipoprotein GldJ</fullName>
    </submittedName>
</protein>
<accession>A0A1H3VDF2</accession>
<dbReference type="InterPro" id="IPR042095">
    <property type="entry name" value="SUMF_sf"/>
</dbReference>
<dbReference type="EMBL" id="FNQF01000001">
    <property type="protein sequence ID" value="SDZ72833.1"/>
    <property type="molecule type" value="Genomic_DNA"/>
</dbReference>
<dbReference type="PROSITE" id="PS51257">
    <property type="entry name" value="PROKAR_LIPOPROTEIN"/>
    <property type="match status" value="1"/>
</dbReference>
<evidence type="ECO:0000259" key="2">
    <source>
        <dbReference type="Pfam" id="PF03781"/>
    </source>
</evidence>